<reference evidence="3" key="1">
    <citation type="submission" date="2016-11" db="EMBL/GenBank/DDBJ databases">
        <authorList>
            <person name="Varghese N."/>
            <person name="Submissions S."/>
        </authorList>
    </citation>
    <scope>NUCLEOTIDE SEQUENCE [LARGE SCALE GENOMIC DNA]</scope>
    <source>
        <strain evidence="3">DSM 26134</strain>
    </source>
</reference>
<accession>A0A1M6NXD4</accession>
<dbReference type="AlphaFoldDB" id="A0A1M6NXD4"/>
<dbReference type="Proteomes" id="UP000184474">
    <property type="component" value="Unassembled WGS sequence"/>
</dbReference>
<protein>
    <submittedName>
        <fullName evidence="2">LysM domain-containing protein</fullName>
    </submittedName>
</protein>
<evidence type="ECO:0000313" key="3">
    <source>
        <dbReference type="Proteomes" id="UP000184474"/>
    </source>
</evidence>
<feature type="domain" description="LysM" evidence="1">
    <location>
        <begin position="182"/>
        <end position="224"/>
    </location>
</feature>
<proteinExistence type="predicted"/>
<name>A0A1M6NXD4_REIAG</name>
<dbReference type="EMBL" id="FRAA01000002">
    <property type="protein sequence ID" value="SHK00407.1"/>
    <property type="molecule type" value="Genomic_DNA"/>
</dbReference>
<dbReference type="Gene3D" id="3.10.350.10">
    <property type="entry name" value="LysM domain"/>
    <property type="match status" value="1"/>
</dbReference>
<dbReference type="InterPro" id="IPR018392">
    <property type="entry name" value="LysM"/>
</dbReference>
<dbReference type="InterPro" id="IPR011465">
    <property type="entry name" value="DUF1571"/>
</dbReference>
<gene>
    <name evidence="2" type="ORF">SAMN04488028_102456</name>
</gene>
<evidence type="ECO:0000259" key="1">
    <source>
        <dbReference type="Pfam" id="PF01476"/>
    </source>
</evidence>
<dbReference type="Pfam" id="PF01476">
    <property type="entry name" value="LysM"/>
    <property type="match status" value="1"/>
</dbReference>
<organism evidence="2 3">
    <name type="scientific">Reichenbachiella agariperforans</name>
    <dbReference type="NCBI Taxonomy" id="156994"/>
    <lineage>
        <taxon>Bacteria</taxon>
        <taxon>Pseudomonadati</taxon>
        <taxon>Bacteroidota</taxon>
        <taxon>Cytophagia</taxon>
        <taxon>Cytophagales</taxon>
        <taxon>Reichenbachiellaceae</taxon>
        <taxon>Reichenbachiella</taxon>
    </lineage>
</organism>
<sequence>MKIKFVLAIGILAILTSFDGAVKLSVTEKVKAVFKSTQEIRSMSYDFVRHERINGKMYENTAFIKMQKKPTRIYYREASPNKGLEVLYPHPEDASQALVNPNGFPYVNMKLDPRGDLMTKNQHYSILDAGYDGVISVVEYLFYKYKNELDELVEYKGLTLYDGRTCDLVVMKNPSFQYINYPVSRGETVASIAKKYRLSEYMIKEKNRDMYMDELQEGSVIKLPTDYASKMALYIDVDRRIPLRIDIYDEVGLFEKYEFKNVTLNPGFKEVEFLDTFEGYSFN</sequence>
<dbReference type="InterPro" id="IPR036779">
    <property type="entry name" value="LysM_dom_sf"/>
</dbReference>
<dbReference type="Pfam" id="PF07608">
    <property type="entry name" value="DUF1571"/>
    <property type="match status" value="1"/>
</dbReference>
<dbReference type="SUPFAM" id="SSF54106">
    <property type="entry name" value="LysM domain"/>
    <property type="match status" value="1"/>
</dbReference>
<keyword evidence="3" id="KW-1185">Reference proteome</keyword>
<evidence type="ECO:0000313" key="2">
    <source>
        <dbReference type="EMBL" id="SHK00407.1"/>
    </source>
</evidence>
<dbReference type="RefSeq" id="WP_073121468.1">
    <property type="nucleotide sequence ID" value="NZ_FRAA01000002.1"/>
</dbReference>
<dbReference type="CDD" id="cd00118">
    <property type="entry name" value="LysM"/>
    <property type="match status" value="1"/>
</dbReference>